<keyword evidence="5" id="KW-0915">Sodium</keyword>
<dbReference type="GO" id="GO:0005886">
    <property type="term" value="C:plasma membrane"/>
    <property type="evidence" value="ECO:0007669"/>
    <property type="project" value="TreeGrafter"/>
</dbReference>
<comment type="catalytic activity">
    <reaction evidence="9">
        <text>Na(+)(in) + H(+)(out) = Na(+)(out) + H(+)(in)</text>
        <dbReference type="Rhea" id="RHEA:29419"/>
        <dbReference type="ChEBI" id="CHEBI:15378"/>
        <dbReference type="ChEBI" id="CHEBI:29101"/>
    </reaction>
</comment>
<keyword evidence="8" id="KW-0739">Sodium transport</keyword>
<reference evidence="14" key="1">
    <citation type="submission" date="2021-01" db="EMBL/GenBank/DDBJ databases">
        <authorList>
            <person name="Corre E."/>
            <person name="Pelletier E."/>
            <person name="Niang G."/>
            <person name="Scheremetjew M."/>
            <person name="Finn R."/>
            <person name="Kale V."/>
            <person name="Holt S."/>
            <person name="Cochrane G."/>
            <person name="Meng A."/>
            <person name="Brown T."/>
            <person name="Cohen L."/>
        </authorList>
    </citation>
    <scope>NUCLEOTIDE SEQUENCE</scope>
    <source>
        <strain evidence="14">CCMP1320</strain>
    </source>
</reference>
<gene>
    <name evidence="14" type="ORF">DTER00134_LOCUS15617</name>
</gene>
<dbReference type="Gene3D" id="6.10.140.1330">
    <property type="match status" value="1"/>
</dbReference>
<evidence type="ECO:0000313" key="14">
    <source>
        <dbReference type="EMBL" id="CAE0500544.1"/>
    </source>
</evidence>
<evidence type="ECO:0000256" key="1">
    <source>
        <dbReference type="ARBA" id="ARBA00004141"/>
    </source>
</evidence>
<dbReference type="PANTHER" id="PTHR10110">
    <property type="entry name" value="SODIUM/HYDROGEN EXCHANGER"/>
    <property type="match status" value="1"/>
</dbReference>
<dbReference type="GO" id="GO:0098719">
    <property type="term" value="P:sodium ion import across plasma membrane"/>
    <property type="evidence" value="ECO:0007669"/>
    <property type="project" value="TreeGrafter"/>
</dbReference>
<evidence type="ECO:0000256" key="10">
    <source>
        <dbReference type="ARBA" id="ARBA00047912"/>
    </source>
</evidence>
<dbReference type="AlphaFoldDB" id="A0A7S3R2M4"/>
<feature type="transmembrane region" description="Helical" evidence="12">
    <location>
        <begin position="205"/>
        <end position="230"/>
    </location>
</feature>
<organism evidence="14">
    <name type="scientific">Dunaliella tertiolecta</name>
    <name type="common">Green alga</name>
    <dbReference type="NCBI Taxonomy" id="3047"/>
    <lineage>
        <taxon>Eukaryota</taxon>
        <taxon>Viridiplantae</taxon>
        <taxon>Chlorophyta</taxon>
        <taxon>core chlorophytes</taxon>
        <taxon>Chlorophyceae</taxon>
        <taxon>CS clade</taxon>
        <taxon>Chlamydomonadales</taxon>
        <taxon>Dunaliellaceae</taxon>
        <taxon>Dunaliella</taxon>
    </lineage>
</organism>
<feature type="transmembrane region" description="Helical" evidence="12">
    <location>
        <begin position="297"/>
        <end position="318"/>
    </location>
</feature>
<dbReference type="GO" id="GO:0051453">
    <property type="term" value="P:regulation of intracellular pH"/>
    <property type="evidence" value="ECO:0007669"/>
    <property type="project" value="TreeGrafter"/>
</dbReference>
<comment type="subcellular location">
    <subcellularLocation>
        <location evidence="1">Membrane</location>
        <topology evidence="1">Multi-pass membrane protein</topology>
    </subcellularLocation>
</comment>
<dbReference type="PRINTS" id="PR01084">
    <property type="entry name" value="NAHEXCHNGR"/>
</dbReference>
<feature type="region of interest" description="Disordered" evidence="11">
    <location>
        <begin position="452"/>
        <end position="472"/>
    </location>
</feature>
<dbReference type="GO" id="GO:0005768">
    <property type="term" value="C:endosome"/>
    <property type="evidence" value="ECO:0007669"/>
    <property type="project" value="TreeGrafter"/>
</dbReference>
<evidence type="ECO:0000256" key="11">
    <source>
        <dbReference type="SAM" id="MobiDB-lite"/>
    </source>
</evidence>
<evidence type="ECO:0000259" key="13">
    <source>
        <dbReference type="Pfam" id="PF00999"/>
    </source>
</evidence>
<evidence type="ECO:0000256" key="3">
    <source>
        <dbReference type="ARBA" id="ARBA00022692"/>
    </source>
</evidence>
<keyword evidence="6" id="KW-0406">Ion transport</keyword>
<dbReference type="EMBL" id="HBIP01025924">
    <property type="protein sequence ID" value="CAE0500544.1"/>
    <property type="molecule type" value="Transcribed_RNA"/>
</dbReference>
<dbReference type="InterPro" id="IPR018422">
    <property type="entry name" value="Cation/H_exchanger_CPA1"/>
</dbReference>
<dbReference type="InterPro" id="IPR004709">
    <property type="entry name" value="NaH_exchanger"/>
</dbReference>
<name>A0A7S3R2M4_DUNTE</name>
<keyword evidence="3 12" id="KW-0812">Transmembrane</keyword>
<feature type="transmembrane region" description="Helical" evidence="12">
    <location>
        <begin position="400"/>
        <end position="419"/>
    </location>
</feature>
<evidence type="ECO:0000256" key="6">
    <source>
        <dbReference type="ARBA" id="ARBA00023065"/>
    </source>
</evidence>
<evidence type="ECO:0000256" key="8">
    <source>
        <dbReference type="ARBA" id="ARBA00023201"/>
    </source>
</evidence>
<keyword evidence="2" id="KW-0813">Transport</keyword>
<evidence type="ECO:0000256" key="4">
    <source>
        <dbReference type="ARBA" id="ARBA00022989"/>
    </source>
</evidence>
<sequence length="556" mass="60820">MKIPLVELLLLGLLGLVFVIAGLGHYKFGPLLNGPLISICVGIAFSAIVVYGGATQSYTSILRFKPEIFLYVLLPTIITDGALNVDVHLFLLNFGTICNTAFLGTTISAFIIGVLQWGFGQAKICYAMPFLPNLVFGSLVSATDPVSVLAVFQELQADGNLFANVFGESVLNDAVAMVLFDTVDNFIEYDGHAATPVNAREVWRAIGIFIGIFTGSVCMGLGFGFVLAAVMRTGFFKSKGSIFETGLVVVFLYASYFAATVAHISGIVTLLFCGMFVKAYVWPNLSEEAAQLVQSTFALLAGLLDIFLFVYIGITVLTLDKFNIWRYAALCLISLAAGRLAGIIPCCGVPNMMRPPGRRLGWRIQFLLWWSGLRGAMAFTLSSLAAERYGEQGQVMETCVFYMIFITVVFNGGSTGWLLTKLRMRESDRLASLGMYMSPLRSDYSECSVESSDVPAFGSKPRPLGSQQQVDPPYEQGRPLSFDLEVRAASSMGRGCLSWVQSHNLAFYKAMMAIDHHYLSKWFCTRQRLHNIDSTSQMLPETTSNVGGEAEMVPKV</sequence>
<keyword evidence="4 12" id="KW-1133">Transmembrane helix</keyword>
<proteinExistence type="predicted"/>
<feature type="transmembrane region" description="Helical" evidence="12">
    <location>
        <begin position="5"/>
        <end position="24"/>
    </location>
</feature>
<evidence type="ECO:0000256" key="9">
    <source>
        <dbReference type="ARBA" id="ARBA00047524"/>
    </source>
</evidence>
<feature type="transmembrane region" description="Helical" evidence="12">
    <location>
        <begin position="68"/>
        <end position="85"/>
    </location>
</feature>
<evidence type="ECO:0000256" key="5">
    <source>
        <dbReference type="ARBA" id="ARBA00023053"/>
    </source>
</evidence>
<evidence type="ECO:0000256" key="7">
    <source>
        <dbReference type="ARBA" id="ARBA00023136"/>
    </source>
</evidence>
<dbReference type="GO" id="GO:0015386">
    <property type="term" value="F:potassium:proton antiporter activity"/>
    <property type="evidence" value="ECO:0007669"/>
    <property type="project" value="TreeGrafter"/>
</dbReference>
<protein>
    <recommendedName>
        <fullName evidence="13">Cation/H+ exchanger transmembrane domain-containing protein</fullName>
    </recommendedName>
</protein>
<comment type="catalytic activity">
    <reaction evidence="10">
        <text>K(+)(in) + H(+)(out) = K(+)(out) + H(+)(in)</text>
        <dbReference type="Rhea" id="RHEA:29467"/>
        <dbReference type="ChEBI" id="CHEBI:15378"/>
        <dbReference type="ChEBI" id="CHEBI:29103"/>
    </reaction>
</comment>
<dbReference type="Pfam" id="PF00999">
    <property type="entry name" value="Na_H_Exchanger"/>
    <property type="match status" value="1"/>
</dbReference>
<evidence type="ECO:0000256" key="2">
    <source>
        <dbReference type="ARBA" id="ARBA00022448"/>
    </source>
</evidence>
<dbReference type="InterPro" id="IPR006153">
    <property type="entry name" value="Cation/H_exchanger_TM"/>
</dbReference>
<dbReference type="GO" id="GO:0015385">
    <property type="term" value="F:sodium:proton antiporter activity"/>
    <property type="evidence" value="ECO:0007669"/>
    <property type="project" value="InterPro"/>
</dbReference>
<keyword evidence="7 12" id="KW-0472">Membrane</keyword>
<evidence type="ECO:0000256" key="12">
    <source>
        <dbReference type="SAM" id="Phobius"/>
    </source>
</evidence>
<feature type="transmembrane region" description="Helical" evidence="12">
    <location>
        <begin position="36"/>
        <end position="56"/>
    </location>
</feature>
<feature type="transmembrane region" description="Helical" evidence="12">
    <location>
        <begin position="91"/>
        <end position="118"/>
    </location>
</feature>
<feature type="transmembrane region" description="Helical" evidence="12">
    <location>
        <begin position="360"/>
        <end position="380"/>
    </location>
</feature>
<accession>A0A7S3R2M4</accession>
<dbReference type="PANTHER" id="PTHR10110:SF187">
    <property type="entry name" value="SODIUM_HYDROGEN EXCHANGER"/>
    <property type="match status" value="1"/>
</dbReference>
<feature type="domain" description="Cation/H+ exchanger transmembrane" evidence="13">
    <location>
        <begin position="19"/>
        <end position="421"/>
    </location>
</feature>
<feature type="transmembrane region" description="Helical" evidence="12">
    <location>
        <begin position="324"/>
        <end position="348"/>
    </location>
</feature>